<name>A0A540VNL1_9GAMM</name>
<dbReference type="EMBL" id="VIFK01000223">
    <property type="protein sequence ID" value="TQE98331.1"/>
    <property type="molecule type" value="Genomic_DNA"/>
</dbReference>
<evidence type="ECO:0000313" key="3">
    <source>
        <dbReference type="Proteomes" id="UP000315400"/>
    </source>
</evidence>
<keyword evidence="1" id="KW-0732">Signal</keyword>
<reference evidence="2 3" key="1">
    <citation type="submission" date="2019-06" db="EMBL/GenBank/DDBJ databases">
        <title>Metagenome assembled Genome of Spiribacter salinus SL48-SHIP from the microbial mat of Salt Lake 48 (Novosibirsk region, Russia).</title>
        <authorList>
            <person name="Shipova A."/>
            <person name="Rozanov A.S."/>
            <person name="Bryanskaya A.V."/>
            <person name="Peltek S.E."/>
        </authorList>
    </citation>
    <scope>NUCLEOTIDE SEQUENCE [LARGE SCALE GENOMIC DNA]</scope>
    <source>
        <strain evidence="2">SL48-SHIP-2</strain>
    </source>
</reference>
<comment type="caution">
    <text evidence="2">The sequence shown here is derived from an EMBL/GenBank/DDBJ whole genome shotgun (WGS) entry which is preliminary data.</text>
</comment>
<dbReference type="Proteomes" id="UP000315400">
    <property type="component" value="Unassembled WGS sequence"/>
</dbReference>
<dbReference type="AlphaFoldDB" id="A0A540VNL1"/>
<evidence type="ECO:0000256" key="1">
    <source>
        <dbReference type="SAM" id="SignalP"/>
    </source>
</evidence>
<evidence type="ECO:0000313" key="2">
    <source>
        <dbReference type="EMBL" id="TQE98331.1"/>
    </source>
</evidence>
<proteinExistence type="predicted"/>
<organism evidence="2 3">
    <name type="scientific">Spiribacter salinus</name>
    <dbReference type="NCBI Taxonomy" id="1335746"/>
    <lineage>
        <taxon>Bacteria</taxon>
        <taxon>Pseudomonadati</taxon>
        <taxon>Pseudomonadota</taxon>
        <taxon>Gammaproteobacteria</taxon>
        <taxon>Chromatiales</taxon>
        <taxon>Ectothiorhodospiraceae</taxon>
        <taxon>Spiribacter</taxon>
    </lineage>
</organism>
<protein>
    <recommendedName>
        <fullName evidence="4">Secreted protein</fullName>
    </recommendedName>
</protein>
<feature type="signal peptide" evidence="1">
    <location>
        <begin position="1"/>
        <end position="23"/>
    </location>
</feature>
<feature type="chain" id="PRO_5021719607" description="Secreted protein" evidence="1">
    <location>
        <begin position="24"/>
        <end position="117"/>
    </location>
</feature>
<sequence>MKKIQTLISAGAVAAVTALPVFAQQANYTTTRMGDESAEQIAQRVGACGEAGITAANFDTDELIRVRCAGGAGGLEGGLGTGAAIGGAIAAVALIGLASDGSDTTTTTTTTTTGTTN</sequence>
<gene>
    <name evidence="2" type="ORF">FKY71_14395</name>
</gene>
<evidence type="ECO:0008006" key="4">
    <source>
        <dbReference type="Google" id="ProtNLM"/>
    </source>
</evidence>
<accession>A0A540VNL1</accession>